<dbReference type="PANTHER" id="PTHR42988">
    <property type="entry name" value="PHOSPHOHYDROLASE"/>
    <property type="match status" value="1"/>
</dbReference>
<proteinExistence type="inferred from homology"/>
<keyword evidence="3" id="KW-0408">Iron</keyword>
<evidence type="ECO:0000313" key="6">
    <source>
        <dbReference type="EMBL" id="SMO98757.1"/>
    </source>
</evidence>
<evidence type="ECO:0000256" key="4">
    <source>
        <dbReference type="ARBA" id="ARBA00025742"/>
    </source>
</evidence>
<dbReference type="InterPro" id="IPR029052">
    <property type="entry name" value="Metallo-depent_PP-like"/>
</dbReference>
<dbReference type="OrthoDB" id="651281at2"/>
<gene>
    <name evidence="6" type="ORF">SAMN06265173_14614</name>
</gene>
<dbReference type="InterPro" id="IPR004843">
    <property type="entry name" value="Calcineurin-like_PHP"/>
</dbReference>
<accession>A0A521FRB2</accession>
<evidence type="ECO:0000256" key="2">
    <source>
        <dbReference type="ARBA" id="ARBA00022801"/>
    </source>
</evidence>
<dbReference type="InterPro" id="IPR026575">
    <property type="entry name" value="GpdQ/CpdA-like"/>
</dbReference>
<evidence type="ECO:0000256" key="3">
    <source>
        <dbReference type="ARBA" id="ARBA00023004"/>
    </source>
</evidence>
<dbReference type="InterPro" id="IPR050884">
    <property type="entry name" value="CNP_phosphodiesterase-III"/>
</dbReference>
<sequence length="274" mass="29908">MSQTTTKIIQITDTHLVPPGERLYTLDPGARLAHILAHVRTHQADADLLVITGDLANSGEPRAYAMLRELLGDMPMPVRLLLGNHDRRDTFCAAFPQHPVDPAGFVQSVLEVNEGADQLIFLDSLSEGEIGGRFCETRANWLRETLATRPDTPATIFVHHPPVPHGMAHFDFIGFHDAAQLMAVLEAHRGGVRYMVFGHIHIPLNGITASGIAYHAGRAASHQFMQEFDNPQPQWIDGPANYDIIRIGTEGVSIHGVDTIDAVGVSQVPFCAGP</sequence>
<evidence type="ECO:0000313" key="7">
    <source>
        <dbReference type="Proteomes" id="UP000316030"/>
    </source>
</evidence>
<evidence type="ECO:0000256" key="1">
    <source>
        <dbReference type="ARBA" id="ARBA00022723"/>
    </source>
</evidence>
<keyword evidence="2" id="KW-0378">Hydrolase</keyword>
<name>A0A521FRB2_9RHOB</name>
<organism evidence="6 7">
    <name type="scientific">Thalassovita litoralis</name>
    <dbReference type="NCBI Taxonomy" id="1010611"/>
    <lineage>
        <taxon>Bacteria</taxon>
        <taxon>Pseudomonadati</taxon>
        <taxon>Pseudomonadota</taxon>
        <taxon>Alphaproteobacteria</taxon>
        <taxon>Rhodobacterales</taxon>
        <taxon>Roseobacteraceae</taxon>
        <taxon>Thalassovita</taxon>
    </lineage>
</organism>
<dbReference type="RefSeq" id="WP_142494928.1">
    <property type="nucleotide sequence ID" value="NZ_FXTO01000046.1"/>
</dbReference>
<dbReference type="GO" id="GO:0046872">
    <property type="term" value="F:metal ion binding"/>
    <property type="evidence" value="ECO:0007669"/>
    <property type="project" value="UniProtKB-KW"/>
</dbReference>
<dbReference type="CDD" id="cd07402">
    <property type="entry name" value="MPP_GpdQ"/>
    <property type="match status" value="1"/>
</dbReference>
<dbReference type="AlphaFoldDB" id="A0A521FRB2"/>
<dbReference type="PANTHER" id="PTHR42988:SF2">
    <property type="entry name" value="CYCLIC NUCLEOTIDE PHOSPHODIESTERASE CBUA0032-RELATED"/>
    <property type="match status" value="1"/>
</dbReference>
<comment type="similarity">
    <text evidence="4">Belongs to the cyclic nucleotide phosphodiesterase class-III family.</text>
</comment>
<dbReference type="Proteomes" id="UP000316030">
    <property type="component" value="Unassembled WGS sequence"/>
</dbReference>
<protein>
    <submittedName>
        <fullName evidence="6">3',5'-cyclic AMP phosphodiesterase CpdA</fullName>
    </submittedName>
</protein>
<feature type="domain" description="Calcineurin-like phosphoesterase" evidence="5">
    <location>
        <begin position="7"/>
        <end position="203"/>
    </location>
</feature>
<keyword evidence="7" id="KW-1185">Reference proteome</keyword>
<dbReference type="Gene3D" id="3.60.21.10">
    <property type="match status" value="1"/>
</dbReference>
<dbReference type="GO" id="GO:0004112">
    <property type="term" value="F:cyclic-nucleotide phosphodiesterase activity"/>
    <property type="evidence" value="ECO:0007669"/>
    <property type="project" value="InterPro"/>
</dbReference>
<keyword evidence="1" id="KW-0479">Metal-binding</keyword>
<dbReference type="SUPFAM" id="SSF56300">
    <property type="entry name" value="Metallo-dependent phosphatases"/>
    <property type="match status" value="1"/>
</dbReference>
<evidence type="ECO:0000259" key="5">
    <source>
        <dbReference type="Pfam" id="PF00149"/>
    </source>
</evidence>
<dbReference type="EMBL" id="FXTO01000046">
    <property type="protein sequence ID" value="SMO98757.1"/>
    <property type="molecule type" value="Genomic_DNA"/>
</dbReference>
<reference evidence="6 7" key="1">
    <citation type="submission" date="2017-05" db="EMBL/GenBank/DDBJ databases">
        <authorList>
            <person name="Varghese N."/>
            <person name="Submissions S."/>
        </authorList>
    </citation>
    <scope>NUCLEOTIDE SEQUENCE [LARGE SCALE GENOMIC DNA]</scope>
    <source>
        <strain evidence="6 7">DSM 29506</strain>
    </source>
</reference>
<dbReference type="Pfam" id="PF00149">
    <property type="entry name" value="Metallophos"/>
    <property type="match status" value="1"/>
</dbReference>